<dbReference type="InterPro" id="IPR025202">
    <property type="entry name" value="PLD-like_dom"/>
</dbReference>
<comment type="function">
    <text evidence="2">Could be a virulence factor.</text>
</comment>
<comment type="catalytic activity">
    <reaction evidence="1">
        <text>a 1,2-diacyl-sn-glycero-3-phosphocholine + H2O = a 1,2-diacyl-sn-glycero-3-phosphate + choline + H(+)</text>
        <dbReference type="Rhea" id="RHEA:14445"/>
        <dbReference type="ChEBI" id="CHEBI:15354"/>
        <dbReference type="ChEBI" id="CHEBI:15377"/>
        <dbReference type="ChEBI" id="CHEBI:15378"/>
        <dbReference type="ChEBI" id="CHEBI:57643"/>
        <dbReference type="ChEBI" id="CHEBI:58608"/>
        <dbReference type="EC" id="3.1.4.4"/>
    </reaction>
</comment>
<dbReference type="EMBL" id="JBBHJY010000003">
    <property type="protein sequence ID" value="MEJ6009897.1"/>
    <property type="molecule type" value="Genomic_DNA"/>
</dbReference>
<evidence type="ECO:0000256" key="9">
    <source>
        <dbReference type="ARBA" id="ARBA00029594"/>
    </source>
</evidence>
<dbReference type="CDD" id="cd09140">
    <property type="entry name" value="PLDc_vPLD1_2_like_bac_1"/>
    <property type="match status" value="1"/>
</dbReference>
<dbReference type="SMART" id="SM00155">
    <property type="entry name" value="PLDc"/>
    <property type="match status" value="2"/>
</dbReference>
<evidence type="ECO:0000256" key="4">
    <source>
        <dbReference type="ARBA" id="ARBA00018392"/>
    </source>
</evidence>
<comment type="subcellular location">
    <subcellularLocation>
        <location evidence="3">Secreted</location>
    </subcellularLocation>
</comment>
<reference evidence="11 12" key="1">
    <citation type="submission" date="2024-03" db="EMBL/GenBank/DDBJ databases">
        <authorList>
            <person name="Jo J.-H."/>
        </authorList>
    </citation>
    <scope>NUCLEOTIDE SEQUENCE [LARGE SCALE GENOMIC DNA]</scope>
    <source>
        <strain evidence="11 12">AS3R-12</strain>
    </source>
</reference>
<dbReference type="CDD" id="cd09143">
    <property type="entry name" value="PLDc_vPLD1_2_like_bac_2"/>
    <property type="match status" value="1"/>
</dbReference>
<evidence type="ECO:0000256" key="1">
    <source>
        <dbReference type="ARBA" id="ARBA00000798"/>
    </source>
</evidence>
<evidence type="ECO:0000256" key="8">
    <source>
        <dbReference type="ARBA" id="ARBA00023098"/>
    </source>
</evidence>
<protein>
    <recommendedName>
        <fullName evidence="4">Phospholipase D</fullName>
    </recommendedName>
    <alternativeName>
        <fullName evidence="9">Choline phosphatase</fullName>
    </alternativeName>
</protein>
<feature type="domain" description="PLD phosphodiesterase" evidence="10">
    <location>
        <begin position="354"/>
        <end position="381"/>
    </location>
</feature>
<dbReference type="PANTHER" id="PTHR18896">
    <property type="entry name" value="PHOSPHOLIPASE D"/>
    <property type="match status" value="1"/>
</dbReference>
<dbReference type="SUPFAM" id="SSF56024">
    <property type="entry name" value="Phospholipase D/nuclease"/>
    <property type="match status" value="2"/>
</dbReference>
<evidence type="ECO:0000256" key="6">
    <source>
        <dbReference type="ARBA" id="ARBA00022737"/>
    </source>
</evidence>
<gene>
    <name evidence="11" type="ORF">WG900_08185</name>
</gene>
<evidence type="ECO:0000256" key="3">
    <source>
        <dbReference type="ARBA" id="ARBA00004613"/>
    </source>
</evidence>
<dbReference type="RefSeq" id="WP_339966216.1">
    <property type="nucleotide sequence ID" value="NZ_JBBHJY010000003.1"/>
</dbReference>
<evidence type="ECO:0000313" key="12">
    <source>
        <dbReference type="Proteomes" id="UP001379235"/>
    </source>
</evidence>
<evidence type="ECO:0000256" key="5">
    <source>
        <dbReference type="ARBA" id="ARBA00022525"/>
    </source>
</evidence>
<evidence type="ECO:0000256" key="7">
    <source>
        <dbReference type="ARBA" id="ARBA00022801"/>
    </source>
</evidence>
<dbReference type="Pfam" id="PF13091">
    <property type="entry name" value="PLDc_2"/>
    <property type="match status" value="1"/>
</dbReference>
<keyword evidence="12" id="KW-1185">Reference proteome</keyword>
<comment type="caution">
    <text evidence="11">The sequence shown here is derived from an EMBL/GenBank/DDBJ whole genome shotgun (WGS) entry which is preliminary data.</text>
</comment>
<keyword evidence="7" id="KW-0378">Hydrolase</keyword>
<evidence type="ECO:0000313" key="11">
    <source>
        <dbReference type="EMBL" id="MEJ6009897.1"/>
    </source>
</evidence>
<dbReference type="InterPro" id="IPR001736">
    <property type="entry name" value="PLipase_D/transphosphatidylase"/>
</dbReference>
<keyword evidence="8" id="KW-0443">Lipid metabolism</keyword>
<proteinExistence type="predicted"/>
<dbReference type="Gene3D" id="3.30.870.10">
    <property type="entry name" value="Endonuclease Chain A"/>
    <property type="match status" value="2"/>
</dbReference>
<evidence type="ECO:0000259" key="10">
    <source>
        <dbReference type="PROSITE" id="PS50035"/>
    </source>
</evidence>
<keyword evidence="6" id="KW-0677">Repeat</keyword>
<dbReference type="InterPro" id="IPR015679">
    <property type="entry name" value="PLipase_D_fam"/>
</dbReference>
<keyword evidence="5" id="KW-0964">Secreted</keyword>
<feature type="domain" description="PLD phosphodiesterase" evidence="10">
    <location>
        <begin position="139"/>
        <end position="166"/>
    </location>
</feature>
<dbReference type="PROSITE" id="PS50035">
    <property type="entry name" value="PLD"/>
    <property type="match status" value="2"/>
</dbReference>
<dbReference type="Proteomes" id="UP001379235">
    <property type="component" value="Unassembled WGS sequence"/>
</dbReference>
<sequence length="506" mass="57926">MTEDADQDAAEGCSPSTWRFAMASRAHVVIDAAAYFSVMQQAMLQAQQRIHLIGWDFDTRVRLGPGRRWWNRPTRRTNPARLGAFVVWLVRRRPGLQVRVLKWNFGALKFVFRGSMILDLWRWWLNRSIDFKFDSAHPFGSSHHQKIVVIDDQFAVCGGIDMTSQRWDTPEHIEDDPRRMAPGRKPYGPWHDMTLLVEGDAAAQLGLLGRMRWERAGGEPMEPCAPQDDSPWPAKLRAEFRDVELGIARTQAAYDGAAGINEIEELFAEHIRRAKKFIYAESQYFASRRVAEALAERLSQPNPPEVVLINPRNADGWLEQTAMDGARVRLCHAIAQKDPDRRFRIYIPVTTGGTPIYIHSKMMIVDDEILRIGSANMNNRSMGLDTEADAYIDCARPANDRDEVREAIRRIRYRLIAEHSAIEPQHVGRMIEKYGSMTALIEARIDDAEAKKGKRLERFHLRPLSETEKAIADTALLDPERPGELFEPMGRRRGLFRLGSLLRRPK</sequence>
<dbReference type="PANTHER" id="PTHR18896:SF76">
    <property type="entry name" value="PHOSPHOLIPASE"/>
    <property type="match status" value="1"/>
</dbReference>
<evidence type="ECO:0000256" key="2">
    <source>
        <dbReference type="ARBA" id="ARBA00003145"/>
    </source>
</evidence>
<organism evidence="11 12">
    <name type="scientific">Novosphingobium aquae</name>
    <dbReference type="NCBI Taxonomy" id="3133435"/>
    <lineage>
        <taxon>Bacteria</taxon>
        <taxon>Pseudomonadati</taxon>
        <taxon>Pseudomonadota</taxon>
        <taxon>Alphaproteobacteria</taxon>
        <taxon>Sphingomonadales</taxon>
        <taxon>Sphingomonadaceae</taxon>
        <taxon>Novosphingobium</taxon>
    </lineage>
</organism>
<accession>A0ABU8S7F8</accession>
<name>A0ABU8S7F8_9SPHN</name>